<dbReference type="PRINTS" id="PR00385">
    <property type="entry name" value="P450"/>
</dbReference>
<dbReference type="InterPro" id="IPR001128">
    <property type="entry name" value="Cyt_P450"/>
</dbReference>
<evidence type="ECO:0000256" key="1">
    <source>
        <dbReference type="ARBA" id="ARBA00001971"/>
    </source>
</evidence>
<evidence type="ECO:0000256" key="2">
    <source>
        <dbReference type="ARBA" id="ARBA00010617"/>
    </source>
</evidence>
<keyword evidence="9" id="KW-0732">Signal</keyword>
<evidence type="ECO:0000256" key="9">
    <source>
        <dbReference type="SAM" id="SignalP"/>
    </source>
</evidence>
<dbReference type="InterPro" id="IPR002401">
    <property type="entry name" value="Cyt_P450_E_grp-I"/>
</dbReference>
<gene>
    <name evidence="10" type="ORF">CC86DRAFT_391770</name>
</gene>
<dbReference type="InterPro" id="IPR047146">
    <property type="entry name" value="Cyt_P450_E_CYP52_fungi"/>
</dbReference>
<reference evidence="10" key="1">
    <citation type="journal article" date="2020" name="Stud. Mycol.">
        <title>101 Dothideomycetes genomes: a test case for predicting lifestyles and emergence of pathogens.</title>
        <authorList>
            <person name="Haridas S."/>
            <person name="Albert R."/>
            <person name="Binder M."/>
            <person name="Bloem J."/>
            <person name="Labutti K."/>
            <person name="Salamov A."/>
            <person name="Andreopoulos B."/>
            <person name="Baker S."/>
            <person name="Barry K."/>
            <person name="Bills G."/>
            <person name="Bluhm B."/>
            <person name="Cannon C."/>
            <person name="Castanera R."/>
            <person name="Culley D."/>
            <person name="Daum C."/>
            <person name="Ezra D."/>
            <person name="Gonzalez J."/>
            <person name="Henrissat B."/>
            <person name="Kuo A."/>
            <person name="Liang C."/>
            <person name="Lipzen A."/>
            <person name="Lutzoni F."/>
            <person name="Magnuson J."/>
            <person name="Mondo S."/>
            <person name="Nolan M."/>
            <person name="Ohm R."/>
            <person name="Pangilinan J."/>
            <person name="Park H.-J."/>
            <person name="Ramirez L."/>
            <person name="Alfaro M."/>
            <person name="Sun H."/>
            <person name="Tritt A."/>
            <person name="Yoshinaga Y."/>
            <person name="Zwiers L.-H."/>
            <person name="Turgeon B."/>
            <person name="Goodwin S."/>
            <person name="Spatafora J."/>
            <person name="Crous P."/>
            <person name="Grigoriev I."/>
        </authorList>
    </citation>
    <scope>NUCLEOTIDE SEQUENCE</scope>
    <source>
        <strain evidence="10">CBS 113818</strain>
    </source>
</reference>
<dbReference type="GO" id="GO:0020037">
    <property type="term" value="F:heme binding"/>
    <property type="evidence" value="ECO:0007669"/>
    <property type="project" value="InterPro"/>
</dbReference>
<keyword evidence="5 7" id="KW-0408">Iron</keyword>
<dbReference type="InterPro" id="IPR036396">
    <property type="entry name" value="Cyt_P450_sf"/>
</dbReference>
<accession>A0A6A7A8N0</accession>
<dbReference type="GO" id="GO:0016705">
    <property type="term" value="F:oxidoreductase activity, acting on paired donors, with incorporation or reduction of molecular oxygen"/>
    <property type="evidence" value="ECO:0007669"/>
    <property type="project" value="InterPro"/>
</dbReference>
<keyword evidence="7 8" id="KW-0349">Heme</keyword>
<comment type="cofactor">
    <cofactor evidence="1 7">
        <name>heme</name>
        <dbReference type="ChEBI" id="CHEBI:30413"/>
    </cofactor>
</comment>
<keyword evidence="6 8" id="KW-0503">Monooxygenase</keyword>
<evidence type="ECO:0000256" key="5">
    <source>
        <dbReference type="ARBA" id="ARBA00023004"/>
    </source>
</evidence>
<name>A0A6A7A8N0_9PLEO</name>
<sequence length="520" mass="58577">MALFSYTNIAVLLISLLVARRTYWEATTGQRRRRLASQKGTLPATQRVSRVPSYIPTFGIDAVVDNFRAIKAKRFLEKWQQDFIDAGAHTLAFNVFGASVYMTEDPENVKYMLATGFDAWSLGKERIKSMSAFLGMGIFTNEGKAWKHSREMLRPCFEKHAVADVSLLEKHVSRFVQLLPEDDRTIDLQPLLHELTLDIATEFLFGRSTDSLVRGEKSKDAEGFVHAFEYCCDPFLSKPYKKWGYVGLFLPDAEGKRCAQAVKDFADKIIDEEIASKSAEDRKNNNRYIFLDELLSATQDRTVIRSELLNILLAGRDTTASLLSNLLFELPRHPEVLSHLHAEILEHVGATSTPTYEQLKNMKYLKAIINESQRLHPIVPSNSREAIYDTTLPRGGGPDGTAPILIPAGTFVAYHVYSLHRRPDIYGPDAAEFRPERWLEPGFRPGWAFIPFSGGPRVCIGQNFALTEVMYVVVRMVQGYAIESRDKGVWRERMSITCVGDGGCKVGLKRRIDGGESGKL</sequence>
<dbReference type="InterPro" id="IPR017972">
    <property type="entry name" value="Cyt_P450_CS"/>
</dbReference>
<feature type="binding site" description="axial binding residue" evidence="7">
    <location>
        <position position="459"/>
    </location>
    <ligand>
        <name>heme</name>
        <dbReference type="ChEBI" id="CHEBI:30413"/>
    </ligand>
    <ligandPart>
        <name>Fe</name>
        <dbReference type="ChEBI" id="CHEBI:18248"/>
    </ligandPart>
</feature>
<keyword evidence="4 8" id="KW-0560">Oxidoreductase</keyword>
<dbReference type="PRINTS" id="PR00463">
    <property type="entry name" value="EP450I"/>
</dbReference>
<evidence type="ECO:0000256" key="4">
    <source>
        <dbReference type="ARBA" id="ARBA00023002"/>
    </source>
</evidence>
<dbReference type="GO" id="GO:0005506">
    <property type="term" value="F:iron ion binding"/>
    <property type="evidence" value="ECO:0007669"/>
    <property type="project" value="InterPro"/>
</dbReference>
<evidence type="ECO:0000256" key="7">
    <source>
        <dbReference type="PIRSR" id="PIRSR602401-1"/>
    </source>
</evidence>
<protein>
    <submittedName>
        <fullName evidence="10">Cytochrome P450 alkane hydroxylase</fullName>
    </submittedName>
</protein>
<dbReference type="SUPFAM" id="SSF48264">
    <property type="entry name" value="Cytochrome P450"/>
    <property type="match status" value="1"/>
</dbReference>
<dbReference type="PROSITE" id="PS00086">
    <property type="entry name" value="CYTOCHROME_P450"/>
    <property type="match status" value="1"/>
</dbReference>
<dbReference type="OrthoDB" id="1470350at2759"/>
<proteinExistence type="inferred from homology"/>
<dbReference type="AlphaFoldDB" id="A0A6A7A8N0"/>
<comment type="similarity">
    <text evidence="2 8">Belongs to the cytochrome P450 family.</text>
</comment>
<dbReference type="PANTHER" id="PTHR24287:SF17">
    <property type="entry name" value="P450, PUTATIVE (EUROFUNG)-RELATED"/>
    <property type="match status" value="1"/>
</dbReference>
<dbReference type="PANTHER" id="PTHR24287">
    <property type="entry name" value="P450, PUTATIVE (EUROFUNG)-RELATED"/>
    <property type="match status" value="1"/>
</dbReference>
<dbReference type="EMBL" id="MU006220">
    <property type="protein sequence ID" value="KAF2829660.1"/>
    <property type="molecule type" value="Genomic_DNA"/>
</dbReference>
<dbReference type="CDD" id="cd11063">
    <property type="entry name" value="CYP52"/>
    <property type="match status" value="1"/>
</dbReference>
<evidence type="ECO:0000313" key="10">
    <source>
        <dbReference type="EMBL" id="KAF2829660.1"/>
    </source>
</evidence>
<feature type="signal peptide" evidence="9">
    <location>
        <begin position="1"/>
        <end position="24"/>
    </location>
</feature>
<evidence type="ECO:0000313" key="11">
    <source>
        <dbReference type="Proteomes" id="UP000799424"/>
    </source>
</evidence>
<dbReference type="Gene3D" id="1.10.630.10">
    <property type="entry name" value="Cytochrome P450"/>
    <property type="match status" value="1"/>
</dbReference>
<feature type="chain" id="PRO_5025502814" evidence="9">
    <location>
        <begin position="25"/>
        <end position="520"/>
    </location>
</feature>
<evidence type="ECO:0000256" key="6">
    <source>
        <dbReference type="ARBA" id="ARBA00023033"/>
    </source>
</evidence>
<dbReference type="Pfam" id="PF00067">
    <property type="entry name" value="p450"/>
    <property type="match status" value="1"/>
</dbReference>
<organism evidence="10 11">
    <name type="scientific">Ophiobolus disseminans</name>
    <dbReference type="NCBI Taxonomy" id="1469910"/>
    <lineage>
        <taxon>Eukaryota</taxon>
        <taxon>Fungi</taxon>
        <taxon>Dikarya</taxon>
        <taxon>Ascomycota</taxon>
        <taxon>Pezizomycotina</taxon>
        <taxon>Dothideomycetes</taxon>
        <taxon>Pleosporomycetidae</taxon>
        <taxon>Pleosporales</taxon>
        <taxon>Pleosporineae</taxon>
        <taxon>Phaeosphaeriaceae</taxon>
        <taxon>Ophiobolus</taxon>
    </lineage>
</organism>
<evidence type="ECO:0000256" key="8">
    <source>
        <dbReference type="RuleBase" id="RU000461"/>
    </source>
</evidence>
<evidence type="ECO:0000256" key="3">
    <source>
        <dbReference type="ARBA" id="ARBA00022723"/>
    </source>
</evidence>
<dbReference type="Proteomes" id="UP000799424">
    <property type="component" value="Unassembled WGS sequence"/>
</dbReference>
<dbReference type="GO" id="GO:0004497">
    <property type="term" value="F:monooxygenase activity"/>
    <property type="evidence" value="ECO:0007669"/>
    <property type="project" value="UniProtKB-KW"/>
</dbReference>
<keyword evidence="3 7" id="KW-0479">Metal-binding</keyword>
<keyword evidence="11" id="KW-1185">Reference proteome</keyword>